<dbReference type="AlphaFoldDB" id="A0A0A9A8R4"/>
<reference evidence="1" key="2">
    <citation type="journal article" date="2015" name="Data Brief">
        <title>Shoot transcriptome of the giant reed, Arundo donax.</title>
        <authorList>
            <person name="Barrero R.A."/>
            <person name="Guerrero F.D."/>
            <person name="Moolhuijzen P."/>
            <person name="Goolsby J.A."/>
            <person name="Tidwell J."/>
            <person name="Bellgard S.E."/>
            <person name="Bellgard M.I."/>
        </authorList>
    </citation>
    <scope>NUCLEOTIDE SEQUENCE</scope>
    <source>
        <tissue evidence="1">Shoot tissue taken approximately 20 cm above the soil surface</tissue>
    </source>
</reference>
<evidence type="ECO:0000313" key="1">
    <source>
        <dbReference type="EMBL" id="JAD46333.1"/>
    </source>
</evidence>
<protein>
    <submittedName>
        <fullName evidence="1">Uncharacterized protein</fullName>
    </submittedName>
</protein>
<organism evidence="1">
    <name type="scientific">Arundo donax</name>
    <name type="common">Giant reed</name>
    <name type="synonym">Donax arundinaceus</name>
    <dbReference type="NCBI Taxonomy" id="35708"/>
    <lineage>
        <taxon>Eukaryota</taxon>
        <taxon>Viridiplantae</taxon>
        <taxon>Streptophyta</taxon>
        <taxon>Embryophyta</taxon>
        <taxon>Tracheophyta</taxon>
        <taxon>Spermatophyta</taxon>
        <taxon>Magnoliopsida</taxon>
        <taxon>Liliopsida</taxon>
        <taxon>Poales</taxon>
        <taxon>Poaceae</taxon>
        <taxon>PACMAD clade</taxon>
        <taxon>Arundinoideae</taxon>
        <taxon>Arundineae</taxon>
        <taxon>Arundo</taxon>
    </lineage>
</organism>
<reference evidence="1" key="1">
    <citation type="submission" date="2014-09" db="EMBL/GenBank/DDBJ databases">
        <authorList>
            <person name="Magalhaes I.L.F."/>
            <person name="Oliveira U."/>
            <person name="Santos F.R."/>
            <person name="Vidigal T.H.D.A."/>
            <person name="Brescovit A.D."/>
            <person name="Santos A.J."/>
        </authorList>
    </citation>
    <scope>NUCLEOTIDE SEQUENCE</scope>
    <source>
        <tissue evidence="1">Shoot tissue taken approximately 20 cm above the soil surface</tissue>
    </source>
</reference>
<dbReference type="EMBL" id="GBRH01251562">
    <property type="protein sequence ID" value="JAD46333.1"/>
    <property type="molecule type" value="Transcribed_RNA"/>
</dbReference>
<accession>A0A0A9A8R4</accession>
<sequence>MYNGFLGDYSGCSQEICMIILKCRNLN</sequence>
<proteinExistence type="predicted"/>
<name>A0A0A9A8R4_ARUDO</name>